<dbReference type="Gene3D" id="3.40.1110.10">
    <property type="entry name" value="Calcium-transporting ATPase, cytoplasmic domain N"/>
    <property type="match status" value="1"/>
</dbReference>
<proteinExistence type="predicted"/>
<evidence type="ECO:0000256" key="1">
    <source>
        <dbReference type="SAM" id="MobiDB-lite"/>
    </source>
</evidence>
<dbReference type="SUPFAM" id="SSF56784">
    <property type="entry name" value="HAD-like"/>
    <property type="match status" value="1"/>
</dbReference>
<organism evidence="2 3">
    <name type="scientific">Pedobacter cryoconitis</name>
    <dbReference type="NCBI Taxonomy" id="188932"/>
    <lineage>
        <taxon>Bacteria</taxon>
        <taxon>Pseudomonadati</taxon>
        <taxon>Bacteroidota</taxon>
        <taxon>Sphingobacteriia</taxon>
        <taxon>Sphingobacteriales</taxon>
        <taxon>Sphingobacteriaceae</taxon>
        <taxon>Pedobacter</taxon>
    </lineage>
</organism>
<dbReference type="AlphaFoldDB" id="A0A7X0MJP7"/>
<evidence type="ECO:0000313" key="3">
    <source>
        <dbReference type="Proteomes" id="UP000521017"/>
    </source>
</evidence>
<dbReference type="InterPro" id="IPR036412">
    <property type="entry name" value="HAD-like_sf"/>
</dbReference>
<accession>A0A7X0MJP7</accession>
<sequence length="70" mass="7719">MAIDQKFAGYVTIANEIKADAKQAITDLHALNIKTMMLSGDKQSVVNKDGSITYHPDEQGNTIPDFSHRN</sequence>
<dbReference type="EMBL" id="JACHCC010000008">
    <property type="protein sequence ID" value="MBB6501226.1"/>
    <property type="molecule type" value="Genomic_DNA"/>
</dbReference>
<dbReference type="InterPro" id="IPR023299">
    <property type="entry name" value="ATPase_P-typ_cyto_dom_N"/>
</dbReference>
<dbReference type="InterPro" id="IPR023214">
    <property type="entry name" value="HAD_sf"/>
</dbReference>
<comment type="caution">
    <text evidence="2">The sequence shown here is derived from an EMBL/GenBank/DDBJ whole genome shotgun (WGS) entry which is preliminary data.</text>
</comment>
<name>A0A7X0MJP7_9SPHI</name>
<protein>
    <submittedName>
        <fullName evidence="2">P-type E1-E2 ATPase</fullName>
    </submittedName>
</protein>
<gene>
    <name evidence="2" type="ORF">HDF25_003389</name>
</gene>
<reference evidence="2 3" key="1">
    <citation type="submission" date="2020-08" db="EMBL/GenBank/DDBJ databases">
        <title>Genomic Encyclopedia of Type Strains, Phase IV (KMG-V): Genome sequencing to study the core and pangenomes of soil and plant-associated prokaryotes.</title>
        <authorList>
            <person name="Whitman W."/>
        </authorList>
    </citation>
    <scope>NUCLEOTIDE SEQUENCE [LARGE SCALE GENOMIC DNA]</scope>
    <source>
        <strain evidence="2 3">M2T3</strain>
    </source>
</reference>
<dbReference type="Proteomes" id="UP000521017">
    <property type="component" value="Unassembled WGS sequence"/>
</dbReference>
<dbReference type="Gene3D" id="3.40.50.1000">
    <property type="entry name" value="HAD superfamily/HAD-like"/>
    <property type="match status" value="1"/>
</dbReference>
<dbReference type="RefSeq" id="WP_184626746.1">
    <property type="nucleotide sequence ID" value="NZ_JACHCC010000008.1"/>
</dbReference>
<evidence type="ECO:0000313" key="2">
    <source>
        <dbReference type="EMBL" id="MBB6501226.1"/>
    </source>
</evidence>
<dbReference type="GO" id="GO:0000166">
    <property type="term" value="F:nucleotide binding"/>
    <property type="evidence" value="ECO:0007669"/>
    <property type="project" value="InterPro"/>
</dbReference>
<feature type="region of interest" description="Disordered" evidence="1">
    <location>
        <begin position="47"/>
        <end position="70"/>
    </location>
</feature>